<organism evidence="11 12">
    <name type="scientific">Brassica napus</name>
    <name type="common">Rape</name>
    <dbReference type="NCBI Taxonomy" id="3708"/>
    <lineage>
        <taxon>Eukaryota</taxon>
        <taxon>Viridiplantae</taxon>
        <taxon>Streptophyta</taxon>
        <taxon>Embryophyta</taxon>
        <taxon>Tracheophyta</taxon>
        <taxon>Spermatophyta</taxon>
        <taxon>Magnoliopsida</taxon>
        <taxon>eudicotyledons</taxon>
        <taxon>Gunneridae</taxon>
        <taxon>Pentapetalae</taxon>
        <taxon>rosids</taxon>
        <taxon>malvids</taxon>
        <taxon>Brassicales</taxon>
        <taxon>Brassicaceae</taxon>
        <taxon>Brassiceae</taxon>
        <taxon>Brassica</taxon>
    </lineage>
</organism>
<keyword evidence="3" id="KW-0677">Repeat</keyword>
<feature type="compositionally biased region" description="Polar residues" evidence="8">
    <location>
        <begin position="1"/>
        <end position="11"/>
    </location>
</feature>
<evidence type="ECO:0000313" key="12">
    <source>
        <dbReference type="Proteomes" id="UP000824890"/>
    </source>
</evidence>
<feature type="transmembrane region" description="Helical" evidence="9">
    <location>
        <begin position="437"/>
        <end position="457"/>
    </location>
</feature>
<evidence type="ECO:0000256" key="1">
    <source>
        <dbReference type="ARBA" id="ARBA00004141"/>
    </source>
</evidence>
<dbReference type="PANTHER" id="PTHR24186:SF23">
    <property type="entry name" value="ANKYRIN REPEAT FAMILY PROTEIN"/>
    <property type="match status" value="1"/>
</dbReference>
<feature type="transmembrane region" description="Helical" evidence="9">
    <location>
        <begin position="463"/>
        <end position="488"/>
    </location>
</feature>
<dbReference type="SUPFAM" id="SSF48403">
    <property type="entry name" value="Ankyrin repeat"/>
    <property type="match status" value="1"/>
</dbReference>
<evidence type="ECO:0000256" key="8">
    <source>
        <dbReference type="SAM" id="MobiDB-lite"/>
    </source>
</evidence>
<feature type="repeat" description="ANK" evidence="7">
    <location>
        <begin position="107"/>
        <end position="139"/>
    </location>
</feature>
<feature type="transmembrane region" description="Helical" evidence="9">
    <location>
        <begin position="394"/>
        <end position="416"/>
    </location>
</feature>
<feature type="region of interest" description="Disordered" evidence="8">
    <location>
        <begin position="1"/>
        <end position="35"/>
    </location>
</feature>
<gene>
    <name evidence="11" type="ORF">HID58_051119</name>
</gene>
<keyword evidence="5 7" id="KW-0040">ANK repeat</keyword>
<comment type="subcellular location">
    <subcellularLocation>
        <location evidence="1">Membrane</location>
        <topology evidence="1">Multi-pass membrane protein</topology>
    </subcellularLocation>
</comment>
<evidence type="ECO:0000256" key="3">
    <source>
        <dbReference type="ARBA" id="ARBA00022737"/>
    </source>
</evidence>
<evidence type="ECO:0000313" key="11">
    <source>
        <dbReference type="EMBL" id="KAH0888690.1"/>
    </source>
</evidence>
<evidence type="ECO:0000256" key="9">
    <source>
        <dbReference type="SAM" id="Phobius"/>
    </source>
</evidence>
<dbReference type="Pfam" id="PF12796">
    <property type="entry name" value="Ank_2"/>
    <property type="match status" value="2"/>
</dbReference>
<feature type="repeat" description="ANK" evidence="7">
    <location>
        <begin position="176"/>
        <end position="208"/>
    </location>
</feature>
<evidence type="ECO:0000256" key="7">
    <source>
        <dbReference type="PROSITE-ProRule" id="PRU00023"/>
    </source>
</evidence>
<dbReference type="Pfam" id="PF13962">
    <property type="entry name" value="PGG"/>
    <property type="match status" value="1"/>
</dbReference>
<evidence type="ECO:0000256" key="5">
    <source>
        <dbReference type="ARBA" id="ARBA00023043"/>
    </source>
</evidence>
<protein>
    <recommendedName>
        <fullName evidence="10">PGG domain-containing protein</fullName>
    </recommendedName>
</protein>
<keyword evidence="4 9" id="KW-1133">Transmembrane helix</keyword>
<evidence type="ECO:0000259" key="10">
    <source>
        <dbReference type="Pfam" id="PF13962"/>
    </source>
</evidence>
<dbReference type="Pfam" id="PF00023">
    <property type="entry name" value="Ank"/>
    <property type="match status" value="1"/>
</dbReference>
<dbReference type="SMART" id="SM00248">
    <property type="entry name" value="ANK"/>
    <property type="match status" value="7"/>
</dbReference>
<reference evidence="11 12" key="1">
    <citation type="submission" date="2021-05" db="EMBL/GenBank/DDBJ databases">
        <title>Genome Assembly of Synthetic Allotetraploid Brassica napus Reveals Homoeologous Exchanges between Subgenomes.</title>
        <authorList>
            <person name="Davis J.T."/>
        </authorList>
    </citation>
    <scope>NUCLEOTIDE SEQUENCE [LARGE SCALE GENOMIC DNA]</scope>
    <source>
        <strain evidence="12">cv. Da-Ae</strain>
        <tissue evidence="11">Seedling</tissue>
    </source>
</reference>
<keyword evidence="6 9" id="KW-0472">Membrane</keyword>
<accession>A0ABQ8A835</accession>
<feature type="transmembrane region" description="Helical" evidence="9">
    <location>
        <begin position="345"/>
        <end position="367"/>
    </location>
</feature>
<keyword evidence="12" id="KW-1185">Reference proteome</keyword>
<name>A0ABQ8A835_BRANA</name>
<proteinExistence type="predicted"/>
<dbReference type="InterPro" id="IPR026961">
    <property type="entry name" value="PGG_dom"/>
</dbReference>
<dbReference type="PROSITE" id="PS50297">
    <property type="entry name" value="ANK_REP_REGION"/>
    <property type="match status" value="3"/>
</dbReference>
<feature type="repeat" description="ANK" evidence="7">
    <location>
        <begin position="141"/>
        <end position="163"/>
    </location>
</feature>
<dbReference type="Gene3D" id="1.25.40.20">
    <property type="entry name" value="Ankyrin repeat-containing domain"/>
    <property type="match status" value="2"/>
</dbReference>
<evidence type="ECO:0000256" key="4">
    <source>
        <dbReference type="ARBA" id="ARBA00022989"/>
    </source>
</evidence>
<dbReference type="PANTHER" id="PTHR24186">
    <property type="entry name" value="PROTEIN PHOSPHATASE 1 REGULATORY SUBUNIT"/>
    <property type="match status" value="1"/>
</dbReference>
<keyword evidence="2 9" id="KW-0812">Transmembrane</keyword>
<evidence type="ECO:0000256" key="2">
    <source>
        <dbReference type="ARBA" id="ARBA00022692"/>
    </source>
</evidence>
<feature type="domain" description="PGG" evidence="10">
    <location>
        <begin position="340"/>
        <end position="455"/>
    </location>
</feature>
<dbReference type="InterPro" id="IPR036770">
    <property type="entry name" value="Ankyrin_rpt-contain_sf"/>
</dbReference>
<dbReference type="EMBL" id="JAGKQM010000013">
    <property type="protein sequence ID" value="KAH0888690.1"/>
    <property type="molecule type" value="Genomic_DNA"/>
</dbReference>
<comment type="caution">
    <text evidence="11">The sequence shown here is derived from an EMBL/GenBank/DDBJ whole genome shotgun (WGS) entry which is preliminary data.</text>
</comment>
<dbReference type="PROSITE" id="PS50088">
    <property type="entry name" value="ANK_REPEAT"/>
    <property type="match status" value="3"/>
</dbReference>
<sequence length="527" mass="57385">MEEASTSTSTPVAAKPTVVKKTMSKQFTGKREDSPLHSAVRRGDFSAVKKILIDHIESEEELRELLQKQNQCGETALYVAAEYGDAEVVAELIKYYDLDDAETKARNGFDPFHIAAKQGELEVLRVLMEEHPELAMTVDLSNTTALHTAAAQGHVEVVEYLLEAAGSSLAAIAKSNGKTALHSAARNGHAEVVKAIVAVEPDTATRTDKKGQTALHMAVKGQSLDVVVELMKGHRSSLNMIVELLLENNETSTKAINRAGETPLDTAEKTGHPQLAAVLKTRGVPSAKSINNTTRPNPARELKQTVSDIKHEVHDQLEHARETRKRVQGIAKRINKMHVEGLDNAINSTTVVAVLIATVAFAAIFTVPGQYADERSSLTPGQSLGEANIADNPAFAIFFIFDSIALFISLGVVVVQTSVVAIEHKAKKNMMAIINKLMWLACVLISVAFLALAFVVVGEDERWLAVGVTVFGATIMLTTLGTMCYWVIRHRIEASNVRSARRESMARTRQSGLMDFSGILTKRMYAI</sequence>
<dbReference type="InterPro" id="IPR002110">
    <property type="entry name" value="Ankyrin_rpt"/>
</dbReference>
<evidence type="ECO:0000256" key="6">
    <source>
        <dbReference type="ARBA" id="ARBA00023136"/>
    </source>
</evidence>
<dbReference type="Proteomes" id="UP000824890">
    <property type="component" value="Unassembled WGS sequence"/>
</dbReference>